<gene>
    <name evidence="1" type="ORF">ADEAN_000326000</name>
</gene>
<accession>A0A7G2CCJ0</accession>
<dbReference type="AlphaFoldDB" id="A0A7G2CCJ0"/>
<reference evidence="1 2" key="1">
    <citation type="submission" date="2020-08" db="EMBL/GenBank/DDBJ databases">
        <authorList>
            <person name="Newling K."/>
            <person name="Davey J."/>
            <person name="Forrester S."/>
        </authorList>
    </citation>
    <scope>NUCLEOTIDE SEQUENCE [LARGE SCALE GENOMIC DNA]</scope>
    <source>
        <strain evidence="2">Crithidia deanei Carvalho (ATCC PRA-265)</strain>
    </source>
</reference>
<dbReference type="VEuPathDB" id="TriTrypDB:ADEAN_000326000"/>
<name>A0A7G2CCJ0_9TRYP</name>
<dbReference type="PROSITE" id="PS51257">
    <property type="entry name" value="PROKAR_LIPOPROTEIN"/>
    <property type="match status" value="1"/>
</dbReference>
<dbReference type="EMBL" id="LR877149">
    <property type="protein sequence ID" value="CAD2215802.1"/>
    <property type="molecule type" value="Genomic_DNA"/>
</dbReference>
<evidence type="ECO:0000313" key="1">
    <source>
        <dbReference type="EMBL" id="CAD2215802.1"/>
    </source>
</evidence>
<dbReference type="Proteomes" id="UP000515908">
    <property type="component" value="Chromosome 05"/>
</dbReference>
<protein>
    <submittedName>
        <fullName evidence="1">Uncharacterized protein</fullName>
    </submittedName>
</protein>
<proteinExistence type="predicted"/>
<sequence>MIRGGRGFELSNLMFGSGVACTSFVSSTALLAVGCSASFNLRSGRGVREMEGIGVGESALGDPCTTTTRDVCRSSVLSLFPALPNRVMVERTRPFRSTMLYVLVLLPSASPECGEYASTSIFSRLSFPFTLSRSSDTRAALATSPNKPSSGCTCGEGEWAKTSIFNLRFRLSRISVHPTCGELNPALASPEILRDRRDSTGIFRILLTTAFTSSGTTSSWYRLKGSSSPSNCSATERRWTTSAWGASMPA</sequence>
<evidence type="ECO:0000313" key="2">
    <source>
        <dbReference type="Proteomes" id="UP000515908"/>
    </source>
</evidence>
<keyword evidence="2" id="KW-1185">Reference proteome</keyword>
<organism evidence="1 2">
    <name type="scientific">Angomonas deanei</name>
    <dbReference type="NCBI Taxonomy" id="59799"/>
    <lineage>
        <taxon>Eukaryota</taxon>
        <taxon>Discoba</taxon>
        <taxon>Euglenozoa</taxon>
        <taxon>Kinetoplastea</taxon>
        <taxon>Metakinetoplastina</taxon>
        <taxon>Trypanosomatida</taxon>
        <taxon>Trypanosomatidae</taxon>
        <taxon>Strigomonadinae</taxon>
        <taxon>Angomonas</taxon>
    </lineage>
</organism>